<reference evidence="3" key="1">
    <citation type="journal article" date="2019" name="Int. J. Syst. Evol. Microbiol.">
        <title>The Global Catalogue of Microorganisms (GCM) 10K type strain sequencing project: providing services to taxonomists for standard genome sequencing and annotation.</title>
        <authorList>
            <consortium name="The Broad Institute Genomics Platform"/>
            <consortium name="The Broad Institute Genome Sequencing Center for Infectious Disease"/>
            <person name="Wu L."/>
            <person name="Ma J."/>
        </authorList>
    </citation>
    <scope>NUCLEOTIDE SEQUENCE [LARGE SCALE GENOMIC DNA]</scope>
    <source>
        <strain evidence="3">JCM 32148</strain>
    </source>
</reference>
<evidence type="ECO:0000313" key="3">
    <source>
        <dbReference type="Proteomes" id="UP001597053"/>
    </source>
</evidence>
<dbReference type="Proteomes" id="UP001597053">
    <property type="component" value="Unassembled WGS sequence"/>
</dbReference>
<comment type="caution">
    <text evidence="2">The sequence shown here is derived from an EMBL/GenBank/DDBJ whole genome shotgun (WGS) entry which is preliminary data.</text>
</comment>
<keyword evidence="3" id="KW-1185">Reference proteome</keyword>
<sequence>MRKLPAVAAILAAVLTAGCEAPEPDSFVRPVTPSAQPTSAAPPTTLTVVAAGDLLVHPALSEQAA</sequence>
<protein>
    <submittedName>
        <fullName evidence="2">Uncharacterized protein</fullName>
    </submittedName>
</protein>
<feature type="non-terminal residue" evidence="2">
    <location>
        <position position="65"/>
    </location>
</feature>
<evidence type="ECO:0000256" key="1">
    <source>
        <dbReference type="SAM" id="SignalP"/>
    </source>
</evidence>
<dbReference type="PROSITE" id="PS51257">
    <property type="entry name" value="PROKAR_LIPOPROTEIN"/>
    <property type="match status" value="1"/>
</dbReference>
<feature type="chain" id="PRO_5047147569" evidence="1">
    <location>
        <begin position="22"/>
        <end position="65"/>
    </location>
</feature>
<evidence type="ECO:0000313" key="2">
    <source>
        <dbReference type="EMBL" id="MFD0788312.1"/>
    </source>
</evidence>
<gene>
    <name evidence="2" type="ORF">ACFQZ8_30740</name>
</gene>
<proteinExistence type="predicted"/>
<dbReference type="EMBL" id="JBHTHM010002674">
    <property type="protein sequence ID" value="MFD0788312.1"/>
    <property type="molecule type" value="Genomic_DNA"/>
</dbReference>
<name>A0ABW3ABQ0_9ACTN</name>
<accession>A0ABW3ABQ0</accession>
<keyword evidence="1" id="KW-0732">Signal</keyword>
<feature type="signal peptide" evidence="1">
    <location>
        <begin position="1"/>
        <end position="21"/>
    </location>
</feature>
<organism evidence="2 3">
    <name type="scientific">Micromonospora azadirachtae</name>
    <dbReference type="NCBI Taxonomy" id="1970735"/>
    <lineage>
        <taxon>Bacteria</taxon>
        <taxon>Bacillati</taxon>
        <taxon>Actinomycetota</taxon>
        <taxon>Actinomycetes</taxon>
        <taxon>Micromonosporales</taxon>
        <taxon>Micromonosporaceae</taxon>
        <taxon>Micromonospora</taxon>
    </lineage>
</organism>